<dbReference type="Gene3D" id="3.30.300.210">
    <property type="entry name" value="Nutrient germinant receptor protein C, domain 3"/>
    <property type="match status" value="1"/>
</dbReference>
<dbReference type="InterPro" id="IPR008844">
    <property type="entry name" value="Spore_GerAC-like"/>
</dbReference>
<evidence type="ECO:0000259" key="10">
    <source>
        <dbReference type="Pfam" id="PF25198"/>
    </source>
</evidence>
<dbReference type="Proteomes" id="UP000295418">
    <property type="component" value="Unassembled WGS sequence"/>
</dbReference>
<keyword evidence="7" id="KW-0449">Lipoprotein</keyword>
<evidence type="ECO:0000256" key="6">
    <source>
        <dbReference type="ARBA" id="ARBA00023139"/>
    </source>
</evidence>
<dbReference type="PANTHER" id="PTHR35789">
    <property type="entry name" value="SPORE GERMINATION PROTEIN B3"/>
    <property type="match status" value="1"/>
</dbReference>
<dbReference type="InterPro" id="IPR057336">
    <property type="entry name" value="GerAC_N"/>
</dbReference>
<dbReference type="InterPro" id="IPR038501">
    <property type="entry name" value="Spore_GerAC_C_sf"/>
</dbReference>
<dbReference type="GO" id="GO:0016020">
    <property type="term" value="C:membrane"/>
    <property type="evidence" value="ECO:0007669"/>
    <property type="project" value="UniProtKB-SubCell"/>
</dbReference>
<organism evidence="11 12">
    <name type="scientific">Paenibacillus albiflavus</name>
    <dbReference type="NCBI Taxonomy" id="2545760"/>
    <lineage>
        <taxon>Bacteria</taxon>
        <taxon>Bacillati</taxon>
        <taxon>Bacillota</taxon>
        <taxon>Bacilli</taxon>
        <taxon>Bacillales</taxon>
        <taxon>Paenibacillaceae</taxon>
        <taxon>Paenibacillus</taxon>
    </lineage>
</organism>
<evidence type="ECO:0000313" key="12">
    <source>
        <dbReference type="Proteomes" id="UP000295418"/>
    </source>
</evidence>
<keyword evidence="3" id="KW-0309">Germination</keyword>
<dbReference type="RefSeq" id="WP_132419601.1">
    <property type="nucleotide sequence ID" value="NZ_SKFG01000022.1"/>
</dbReference>
<evidence type="ECO:0000256" key="4">
    <source>
        <dbReference type="ARBA" id="ARBA00022729"/>
    </source>
</evidence>
<feature type="signal peptide" evidence="8">
    <location>
        <begin position="1"/>
        <end position="23"/>
    </location>
</feature>
<proteinExistence type="inferred from homology"/>
<feature type="chain" id="PRO_5039289056" evidence="8">
    <location>
        <begin position="24"/>
        <end position="372"/>
    </location>
</feature>
<reference evidence="11 12" key="1">
    <citation type="submission" date="2019-03" db="EMBL/GenBank/DDBJ databases">
        <authorList>
            <person name="Kim M.K.M."/>
        </authorList>
    </citation>
    <scope>NUCLEOTIDE SEQUENCE [LARGE SCALE GENOMIC DNA]</scope>
    <source>
        <strain evidence="11 12">18JY21-1</strain>
    </source>
</reference>
<evidence type="ECO:0000256" key="2">
    <source>
        <dbReference type="ARBA" id="ARBA00007886"/>
    </source>
</evidence>
<accession>A0A4R4E6Q1</accession>
<sequence>MRTKLISITVSLLAAMLLSGCWDQQMLKDTRIVDIAGFDLNPQGKLQITSSILDIGGTQSGKKDLDEIHSATGNTTKHTQDILDRKVSGIYSASKLQVVLFGEALAKQGIYSYLDVYYRDPRSALNAMFAVTEGTTHDIILSKKKGNKLIGEHFNKLIHSAERRTIVPKVSLQLICPHMLDQGNDFAAPYFSKYDSNPSIYGIALFSGDRMTGKLKSEESMLYLLMADKLSKTASLTLKINKEEKQDPENYIAIDVQNVKRNLKVTVKDNNNIRVDLDLKIKATVNEYAEDHVDDKHTLNQLDRKLSEEFTTRAKTIAQYMLQINHDGFGIGRRVMAYYPATWKKLNWAEDYRKVEFDPKVSVEIVSHGIMN</sequence>
<keyword evidence="4 8" id="KW-0732">Signal</keyword>
<evidence type="ECO:0000256" key="1">
    <source>
        <dbReference type="ARBA" id="ARBA00004635"/>
    </source>
</evidence>
<dbReference type="PROSITE" id="PS51257">
    <property type="entry name" value="PROKAR_LIPOPROTEIN"/>
    <property type="match status" value="1"/>
</dbReference>
<feature type="domain" description="Spore germination GerAC-like C-terminal" evidence="9">
    <location>
        <begin position="202"/>
        <end position="369"/>
    </location>
</feature>
<dbReference type="Pfam" id="PF25198">
    <property type="entry name" value="Spore_GerAC_N"/>
    <property type="match status" value="1"/>
</dbReference>
<evidence type="ECO:0000256" key="8">
    <source>
        <dbReference type="SAM" id="SignalP"/>
    </source>
</evidence>
<evidence type="ECO:0000256" key="3">
    <source>
        <dbReference type="ARBA" id="ARBA00022544"/>
    </source>
</evidence>
<feature type="domain" description="Spore germination protein N-terminal" evidence="10">
    <location>
        <begin position="23"/>
        <end position="192"/>
    </location>
</feature>
<dbReference type="PANTHER" id="PTHR35789:SF1">
    <property type="entry name" value="SPORE GERMINATION PROTEIN B3"/>
    <property type="match status" value="1"/>
</dbReference>
<comment type="subcellular location">
    <subcellularLocation>
        <location evidence="1">Membrane</location>
        <topology evidence="1">Lipid-anchor</topology>
    </subcellularLocation>
</comment>
<dbReference type="AlphaFoldDB" id="A0A4R4E6Q1"/>
<evidence type="ECO:0000259" key="9">
    <source>
        <dbReference type="Pfam" id="PF05504"/>
    </source>
</evidence>
<evidence type="ECO:0000256" key="5">
    <source>
        <dbReference type="ARBA" id="ARBA00023136"/>
    </source>
</evidence>
<comment type="caution">
    <text evidence="11">The sequence shown here is derived from an EMBL/GenBank/DDBJ whole genome shotgun (WGS) entry which is preliminary data.</text>
</comment>
<gene>
    <name evidence="11" type="ORF">E0485_18780</name>
</gene>
<dbReference type="Pfam" id="PF05504">
    <property type="entry name" value="Spore_GerAC"/>
    <property type="match status" value="1"/>
</dbReference>
<dbReference type="EMBL" id="SKFG01000022">
    <property type="protein sequence ID" value="TCZ75189.1"/>
    <property type="molecule type" value="Genomic_DNA"/>
</dbReference>
<keyword evidence="12" id="KW-1185">Reference proteome</keyword>
<keyword evidence="5" id="KW-0472">Membrane</keyword>
<comment type="similarity">
    <text evidence="2">Belongs to the GerABKC lipoprotein family.</text>
</comment>
<dbReference type="OrthoDB" id="2370124at2"/>
<protein>
    <submittedName>
        <fullName evidence="11">Ger(X)C family spore germination protein</fullName>
    </submittedName>
</protein>
<dbReference type="GO" id="GO:0009847">
    <property type="term" value="P:spore germination"/>
    <property type="evidence" value="ECO:0007669"/>
    <property type="project" value="InterPro"/>
</dbReference>
<keyword evidence="6" id="KW-0564">Palmitate</keyword>
<dbReference type="InterPro" id="IPR046953">
    <property type="entry name" value="Spore_GerAC-like_C"/>
</dbReference>
<evidence type="ECO:0000313" key="11">
    <source>
        <dbReference type="EMBL" id="TCZ75189.1"/>
    </source>
</evidence>
<dbReference type="NCBIfam" id="TIGR02887">
    <property type="entry name" value="spore_ger_x_C"/>
    <property type="match status" value="1"/>
</dbReference>
<evidence type="ECO:0000256" key="7">
    <source>
        <dbReference type="ARBA" id="ARBA00023288"/>
    </source>
</evidence>
<name>A0A4R4E6Q1_9BACL</name>